<evidence type="ECO:0000256" key="1">
    <source>
        <dbReference type="SAM" id="MobiDB-lite"/>
    </source>
</evidence>
<dbReference type="Proteomes" id="UP000319257">
    <property type="component" value="Unassembled WGS sequence"/>
</dbReference>
<dbReference type="PANTHER" id="PTHR13774">
    <property type="entry name" value="PHENAZINE BIOSYNTHESIS PROTEIN"/>
    <property type="match status" value="1"/>
</dbReference>
<dbReference type="EMBL" id="SKBQ01000008">
    <property type="protein sequence ID" value="TPX07546.1"/>
    <property type="molecule type" value="Genomic_DNA"/>
</dbReference>
<dbReference type="FunCoup" id="A0A507AR78">
    <property type="interactions" value="141"/>
</dbReference>
<dbReference type="SUPFAM" id="SSF54506">
    <property type="entry name" value="Diaminopimelate epimerase-like"/>
    <property type="match status" value="1"/>
</dbReference>
<dbReference type="GO" id="GO:0016853">
    <property type="term" value="F:isomerase activity"/>
    <property type="evidence" value="ECO:0007669"/>
    <property type="project" value="TreeGrafter"/>
</dbReference>
<evidence type="ECO:0000313" key="3">
    <source>
        <dbReference type="EMBL" id="TPX07546.1"/>
    </source>
</evidence>
<sequence>MASTPAKLPIRGRASLSPSPRPSSSPVATSIKIRGPGITTLPFTTLDVFTSTRYLGNPLAVVSVPASMGKHALTQAMKQRIAREFNLSETVFLHEPDTTETDTIDIDIFVTDAEIPFAGHPTIGSAYLLLRERRLGHIRALRTKAGEIPIEPQALSEVGAVNAEIPHDVHVHAGTVGDLQPEPQWLSADANIRTAERFAPLVSIVQGMAFLLVELETLDQLAKVRPATTQLVSSGLLDEGDWGQGFVGRYYYVPGEEKDGIVPIRARMVEEVIEDPATGSAASALACYLTMLKAGEGGKSGGSTKYQITQGVEMGRESVIDVEVKLGWDSDGDDIIEQVMLGGTAVVVMKGNIVI</sequence>
<protein>
    <submittedName>
        <fullName evidence="2">Uncharacterized protein</fullName>
    </submittedName>
</protein>
<name>A0A507AR78_9PEZI</name>
<dbReference type="AlphaFoldDB" id="A0A507AR78"/>
<feature type="region of interest" description="Disordered" evidence="1">
    <location>
        <begin position="1"/>
        <end position="31"/>
    </location>
</feature>
<dbReference type="GO" id="GO:0005737">
    <property type="term" value="C:cytoplasm"/>
    <property type="evidence" value="ECO:0007669"/>
    <property type="project" value="TreeGrafter"/>
</dbReference>
<proteinExistence type="predicted"/>
<dbReference type="NCBIfam" id="TIGR00654">
    <property type="entry name" value="PhzF_family"/>
    <property type="match status" value="1"/>
</dbReference>
<keyword evidence="4" id="KW-1185">Reference proteome</keyword>
<organism evidence="2 4">
    <name type="scientific">Thyridium curvatum</name>
    <dbReference type="NCBI Taxonomy" id="1093900"/>
    <lineage>
        <taxon>Eukaryota</taxon>
        <taxon>Fungi</taxon>
        <taxon>Dikarya</taxon>
        <taxon>Ascomycota</taxon>
        <taxon>Pezizomycotina</taxon>
        <taxon>Sordariomycetes</taxon>
        <taxon>Sordariomycetidae</taxon>
        <taxon>Thyridiales</taxon>
        <taxon>Thyridiaceae</taxon>
        <taxon>Thyridium</taxon>
    </lineage>
</organism>
<dbReference type="EMBL" id="SKBQ01000008">
    <property type="protein sequence ID" value="TPX07381.1"/>
    <property type="molecule type" value="Genomic_DNA"/>
</dbReference>
<dbReference type="OrthoDB" id="412383at2759"/>
<dbReference type="InterPro" id="IPR003719">
    <property type="entry name" value="Phenazine_PhzF-like"/>
</dbReference>
<evidence type="ECO:0000313" key="2">
    <source>
        <dbReference type="EMBL" id="TPX07381.1"/>
    </source>
</evidence>
<evidence type="ECO:0000313" key="4">
    <source>
        <dbReference type="Proteomes" id="UP000319257"/>
    </source>
</evidence>
<dbReference type="STRING" id="1093900.A0A507AR78"/>
<comment type="caution">
    <text evidence="2">The sequence shown here is derived from an EMBL/GenBank/DDBJ whole genome shotgun (WGS) entry which is preliminary data.</text>
</comment>
<accession>A0A507AR78</accession>
<feature type="compositionally biased region" description="Low complexity" evidence="1">
    <location>
        <begin position="15"/>
        <end position="26"/>
    </location>
</feature>
<dbReference type="RefSeq" id="XP_030989092.1">
    <property type="nucleotide sequence ID" value="XM_031136123.1"/>
</dbReference>
<gene>
    <name evidence="2" type="ORF">E0L32_001984</name>
    <name evidence="3" type="ORF">E0L32_002149</name>
</gene>
<dbReference type="InParanoid" id="A0A507AR78"/>
<dbReference type="Pfam" id="PF02567">
    <property type="entry name" value="PhzC-PhzF"/>
    <property type="match status" value="1"/>
</dbReference>
<dbReference type="GeneID" id="41969431"/>
<dbReference type="PANTHER" id="PTHR13774:SF32">
    <property type="entry name" value="ANTISENSE-ENHANCING SEQUENCE 1"/>
    <property type="match status" value="1"/>
</dbReference>
<reference evidence="2 4" key="1">
    <citation type="submission" date="2019-06" db="EMBL/GenBank/DDBJ databases">
        <title>Draft genome sequence of the filamentous fungus Phialemoniopsis curvata isolated from diesel fuel.</title>
        <authorList>
            <person name="Varaljay V.A."/>
            <person name="Lyon W.J."/>
            <person name="Crouch A.L."/>
            <person name="Drake C.E."/>
            <person name="Hollomon J.M."/>
            <person name="Nadeau L.J."/>
            <person name="Nunn H.S."/>
            <person name="Stevenson B.S."/>
            <person name="Bojanowski C.L."/>
            <person name="Crookes-Goodson W.J."/>
        </authorList>
    </citation>
    <scope>NUCLEOTIDE SEQUENCE [LARGE SCALE GENOMIC DNA]</scope>
    <source>
        <strain evidence="2 4">D216</strain>
    </source>
</reference>
<dbReference type="Gene3D" id="3.10.310.10">
    <property type="entry name" value="Diaminopimelate Epimerase, Chain A, domain 1"/>
    <property type="match status" value="2"/>
</dbReference>